<gene>
    <name evidence="3" type="ORF">OJ962_29710</name>
</gene>
<sequence length="51" mass="5870">MIELDGPHHGRAPDRRDDARRDERLRAAGWDVRRVAAPQDVIAVARERLAR</sequence>
<name>A0ABT4RSZ6_9ACTN</name>
<protein>
    <submittedName>
        <fullName evidence="3">DUF559 domain-containing protein</fullName>
    </submittedName>
</protein>
<evidence type="ECO:0000259" key="2">
    <source>
        <dbReference type="Pfam" id="PF04480"/>
    </source>
</evidence>
<reference evidence="3" key="1">
    <citation type="submission" date="2022-10" db="EMBL/GenBank/DDBJ databases">
        <title>The WGS of Solirubrobacter sp. CPCC 204708.</title>
        <authorList>
            <person name="Jiang Z."/>
        </authorList>
    </citation>
    <scope>NUCLEOTIDE SEQUENCE</scope>
    <source>
        <strain evidence="3">CPCC 204708</strain>
    </source>
</reference>
<evidence type="ECO:0000313" key="3">
    <source>
        <dbReference type="EMBL" id="MDA0141705.1"/>
    </source>
</evidence>
<dbReference type="RefSeq" id="WP_202957982.1">
    <property type="nucleotide sequence ID" value="NZ_JAPCID010000063.1"/>
</dbReference>
<evidence type="ECO:0000313" key="4">
    <source>
        <dbReference type="Proteomes" id="UP001147700"/>
    </source>
</evidence>
<dbReference type="EMBL" id="JAPCID010000063">
    <property type="protein sequence ID" value="MDA0141705.1"/>
    <property type="molecule type" value="Genomic_DNA"/>
</dbReference>
<evidence type="ECO:0000256" key="1">
    <source>
        <dbReference type="SAM" id="MobiDB-lite"/>
    </source>
</evidence>
<organism evidence="3 4">
    <name type="scientific">Solirubrobacter deserti</name>
    <dbReference type="NCBI Taxonomy" id="2282478"/>
    <lineage>
        <taxon>Bacteria</taxon>
        <taxon>Bacillati</taxon>
        <taxon>Actinomycetota</taxon>
        <taxon>Thermoleophilia</taxon>
        <taxon>Solirubrobacterales</taxon>
        <taxon>Solirubrobacteraceae</taxon>
        <taxon>Solirubrobacter</taxon>
    </lineage>
</organism>
<comment type="caution">
    <text evidence="3">The sequence shown here is derived from an EMBL/GenBank/DDBJ whole genome shotgun (WGS) entry which is preliminary data.</text>
</comment>
<proteinExistence type="predicted"/>
<keyword evidence="4" id="KW-1185">Reference proteome</keyword>
<accession>A0ABT4RSZ6</accession>
<feature type="domain" description="DUF559" evidence="2">
    <location>
        <begin position="1"/>
        <end position="36"/>
    </location>
</feature>
<dbReference type="Pfam" id="PF04480">
    <property type="entry name" value="DUF559"/>
    <property type="match status" value="1"/>
</dbReference>
<dbReference type="InterPro" id="IPR007569">
    <property type="entry name" value="DUF559"/>
</dbReference>
<feature type="region of interest" description="Disordered" evidence="1">
    <location>
        <begin position="1"/>
        <end position="20"/>
    </location>
</feature>
<dbReference type="Proteomes" id="UP001147700">
    <property type="component" value="Unassembled WGS sequence"/>
</dbReference>